<dbReference type="Gene3D" id="2.60.120.1000">
    <property type="match status" value="1"/>
</dbReference>
<feature type="region of interest" description="Disordered" evidence="8">
    <location>
        <begin position="1306"/>
        <end position="1330"/>
    </location>
</feature>
<evidence type="ECO:0000259" key="10">
    <source>
        <dbReference type="PROSITE" id="PS51461"/>
    </source>
</evidence>
<feature type="compositionally biased region" description="Low complexity" evidence="8">
    <location>
        <begin position="800"/>
        <end position="835"/>
    </location>
</feature>
<feature type="region of interest" description="Disordered" evidence="8">
    <location>
        <begin position="705"/>
        <end position="773"/>
    </location>
</feature>
<evidence type="ECO:0000256" key="9">
    <source>
        <dbReference type="SAM" id="SignalP"/>
    </source>
</evidence>
<feature type="region of interest" description="Disordered" evidence="8">
    <location>
        <begin position="936"/>
        <end position="1210"/>
    </location>
</feature>
<feature type="region of interest" description="Disordered" evidence="8">
    <location>
        <begin position="793"/>
        <end position="915"/>
    </location>
</feature>
<keyword evidence="4 9" id="KW-0732">Signal</keyword>
<keyword evidence="5" id="KW-0677">Repeat</keyword>
<dbReference type="InterPro" id="IPR050149">
    <property type="entry name" value="Collagen_superfamily"/>
</dbReference>
<dbReference type="FunFam" id="2.60.120.1000:FF:000002">
    <property type="entry name" value="Collagen XI alpha 1 chain"/>
    <property type="match status" value="1"/>
</dbReference>
<accession>A0AAY5EH01</accession>
<evidence type="ECO:0000256" key="8">
    <source>
        <dbReference type="SAM" id="MobiDB-lite"/>
    </source>
</evidence>
<feature type="compositionally biased region" description="Gly residues" evidence="8">
    <location>
        <begin position="963"/>
        <end position="972"/>
    </location>
</feature>
<feature type="signal peptide" evidence="9">
    <location>
        <begin position="1"/>
        <end position="22"/>
    </location>
</feature>
<feature type="compositionally biased region" description="Low complexity" evidence="8">
    <location>
        <begin position="1049"/>
        <end position="1058"/>
    </location>
</feature>
<keyword evidence="3" id="KW-0272">Extracellular matrix</keyword>
<evidence type="ECO:0000256" key="4">
    <source>
        <dbReference type="ARBA" id="ARBA00022729"/>
    </source>
</evidence>
<evidence type="ECO:0000256" key="6">
    <source>
        <dbReference type="ARBA" id="ARBA00023119"/>
    </source>
</evidence>
<feature type="compositionally biased region" description="Low complexity" evidence="8">
    <location>
        <begin position="847"/>
        <end position="868"/>
    </location>
</feature>
<dbReference type="PANTHER" id="PTHR24023">
    <property type="entry name" value="COLLAGEN ALPHA"/>
    <property type="match status" value="1"/>
</dbReference>
<dbReference type="Proteomes" id="UP000314983">
    <property type="component" value="Chromosome 4"/>
</dbReference>
<dbReference type="InterPro" id="IPR000885">
    <property type="entry name" value="Fib_collagen_C"/>
</dbReference>
<evidence type="ECO:0000256" key="7">
    <source>
        <dbReference type="ARBA" id="ARBA00023278"/>
    </source>
</evidence>
<feature type="compositionally biased region" description="Gly residues" evidence="8">
    <location>
        <begin position="1130"/>
        <end position="1146"/>
    </location>
</feature>
<keyword evidence="12" id="KW-1185">Reference proteome</keyword>
<evidence type="ECO:0000256" key="5">
    <source>
        <dbReference type="ARBA" id="ARBA00022737"/>
    </source>
</evidence>
<dbReference type="GO" id="GO:0031012">
    <property type="term" value="C:extracellular matrix"/>
    <property type="evidence" value="ECO:0007669"/>
    <property type="project" value="TreeGrafter"/>
</dbReference>
<keyword evidence="6" id="KW-0176">Collagen</keyword>
<evidence type="ECO:0000313" key="11">
    <source>
        <dbReference type="Ensembl" id="ENSEEEP00000055854.1"/>
    </source>
</evidence>
<dbReference type="FunFam" id="2.60.120.200:FF:000016">
    <property type="entry name" value="Collagen XI alpha 1 chain"/>
    <property type="match status" value="1"/>
</dbReference>
<comment type="subcellular location">
    <subcellularLocation>
        <location evidence="1">Secreted</location>
        <location evidence="1">Extracellular space</location>
        <location evidence="1">Extracellular matrix</location>
    </subcellularLocation>
</comment>
<evidence type="ECO:0000256" key="1">
    <source>
        <dbReference type="ARBA" id="ARBA00004498"/>
    </source>
</evidence>
<dbReference type="Pfam" id="PF01391">
    <property type="entry name" value="Collagen"/>
    <property type="match status" value="7"/>
</dbReference>
<feature type="region of interest" description="Disordered" evidence="8">
    <location>
        <begin position="447"/>
        <end position="467"/>
    </location>
</feature>
<dbReference type="SMART" id="SM00038">
    <property type="entry name" value="COLFI"/>
    <property type="match status" value="1"/>
</dbReference>
<reference evidence="11" key="2">
    <citation type="submission" date="2025-08" db="UniProtKB">
        <authorList>
            <consortium name="Ensembl"/>
        </authorList>
    </citation>
    <scope>IDENTIFICATION</scope>
</reference>
<feature type="region of interest" description="Disordered" evidence="8">
    <location>
        <begin position="358"/>
        <end position="380"/>
    </location>
</feature>
<feature type="region of interest" description="Disordered" evidence="8">
    <location>
        <begin position="244"/>
        <end position="324"/>
    </location>
</feature>
<evidence type="ECO:0000256" key="3">
    <source>
        <dbReference type="ARBA" id="ARBA00022530"/>
    </source>
</evidence>
<name>A0AAY5EH01_ELEEL</name>
<dbReference type="InterPro" id="IPR013320">
    <property type="entry name" value="ConA-like_dom_sf"/>
</dbReference>
<dbReference type="GeneTree" id="ENSGT00940000154535"/>
<dbReference type="GO" id="GO:0005615">
    <property type="term" value="C:extracellular space"/>
    <property type="evidence" value="ECO:0007669"/>
    <property type="project" value="TreeGrafter"/>
</dbReference>
<dbReference type="Ensembl" id="ENSEEET00000058884.1">
    <property type="protein sequence ID" value="ENSEEEP00000055854.1"/>
    <property type="gene ID" value="ENSEEEG00000021570.2"/>
</dbReference>
<feature type="region of interest" description="Disordered" evidence="8">
    <location>
        <begin position="624"/>
        <end position="684"/>
    </location>
</feature>
<dbReference type="SMART" id="SM00210">
    <property type="entry name" value="TSPN"/>
    <property type="match status" value="1"/>
</dbReference>
<feature type="compositionally biased region" description="Basic residues" evidence="8">
    <location>
        <begin position="1395"/>
        <end position="1404"/>
    </location>
</feature>
<feature type="compositionally biased region" description="Low complexity" evidence="8">
    <location>
        <begin position="1183"/>
        <end position="1195"/>
    </location>
</feature>
<feature type="compositionally biased region" description="Basic and acidic residues" evidence="8">
    <location>
        <begin position="1171"/>
        <end position="1180"/>
    </location>
</feature>
<dbReference type="PROSITE" id="PS51461">
    <property type="entry name" value="NC1_FIB"/>
    <property type="match status" value="1"/>
</dbReference>
<reference evidence="11 12" key="1">
    <citation type="submission" date="2020-05" db="EMBL/GenBank/DDBJ databases">
        <title>Electrophorus electricus (electric eel) genome, fEleEle1, primary haplotype.</title>
        <authorList>
            <person name="Myers G."/>
            <person name="Meyer A."/>
            <person name="Fedrigo O."/>
            <person name="Formenti G."/>
            <person name="Rhie A."/>
            <person name="Tracey A."/>
            <person name="Sims Y."/>
            <person name="Jarvis E.D."/>
        </authorList>
    </citation>
    <scope>NUCLEOTIDE SEQUENCE [LARGE SCALE GENOMIC DNA]</scope>
</reference>
<dbReference type="Pfam" id="PF01410">
    <property type="entry name" value="COLFI"/>
    <property type="match status" value="1"/>
</dbReference>
<feature type="compositionally biased region" description="Polar residues" evidence="8">
    <location>
        <begin position="945"/>
        <end position="954"/>
    </location>
</feature>
<keyword evidence="7" id="KW-0379">Hydroxylation</keyword>
<sequence length="1670" mass="174579">MLVFGWGRRVLMVFFGIRKILTLFLSPLSCPADPVDVLGGLQISDRLEGVSIDAGLCTHRQGTGEADMAFRIDKKIQLSAPTRQLFPDSAFPEDFSLTATVRARKNAHVFLLSVYDEQGVQQLGLELGKSPVFLYEDQWGQPTPDQYPTFKKINLADGKWHRIAYSVRGKSVTLYLDCRWVQTLELQRGDGAVVSTDGVTVFGTRLLDEEVFEGEIQQLLIMEDPQAAVDYCLHYIPDCDSPLPYHTKNHEPEEATIQGDEPQVPKKSSKKDRKGKKNKKKRNKSKKRDKKESRKKRKQLDSLEEMFLEVSSPPPEYLTRDGPPGTVLPVAEQPMAATGIPPVTGDPTDSIPEMPTHEPDMTVSPESTEGPAITLTPSPQSSVTEVEVDCKTCLPLPAPLSSSLITCTRFQLVEYSDYRNGTDSAEYEEYEEYEVFVERYGPAERERAGTWDGQVGPTSQSRTSGSQSTLLQQPALLLIGIIGPEGRPGLAGADGIPGPPGTLLMLPFQYGGDSQKGPVVSAQEAQAQAILQQTKVRTTPTPSSALPRSAPPHPAPICSTFPPFVKSQMFNLSAFPFSALADRTSGARGTHGQTRTDGKGFCFICMVGVRNMLTPMFCYLKGPPGEPGPPGQQGNPGIQVRVSPCRPDQARNHSPYHAPNPGNVPLSSQGFPGPQGPIGLPGEKVRHPRARPLCCLCQGEDGFPGSKGDMGAEGDRGDIGPAGPRGEDGPEGPKGQLGPPGESGSLGIAGEKGKLGVPGLPGYPGRQGPKVSPSVHVGCPCVMVFPWLQGSRGGRGARGATGVPGAKVSRPGPQGPQGRSGDPGAKGPNGPPGKDGLPGHPGQRGEPGFQGKTGPPGPTGVVGPQGKTGETGPAGERGHPGPPGPPGEQGLPGSAGKEGTKGEEGPVGPAGATVSVIHGTMRRAVTSLGRLQLIFKTSPARERTTQTYRVSPQGATGERGPPGQAGGIGQPGRTGTVGPPGSMGEKGEPGGKGLTGPAGQDGEQGPVGLPGPAGPHGPPGEDGDKGETGGPGQKGSKGDEGESGPPGPTGIQGPIGHPGLPGMDGEPGPRGQQGMYGAKGDEGPRGFVGATGPAGLQGMPGPPGEKGETGHVGPLGPPGQHGPHGPPGPIGGEGAQGLPGGVGQPGLVGEKGEDGEAGSPGIVGETGSPGKKGDVGEKGDTGVPGAAGPPGVRGQPGEDGPKGNLVSGIDSPQEFRDALLRQFSVTRGHVGMPGKEGKQGKKGSKGTPGTEGPIGKRGPVGPQGQPGQPGPEGLRGIPGSAVSFPAHAMMDGHVGLIGLIGPPGDFGEKGDRGLPGNQGIPGPKGDPGVGGLLGPLGPPGPPGLSVIKEHSTSKCDDISHSFSNCPSILTVLPSLPLLSQGSPATMIEPLPIREGRRKRRRHSGQTHGEEATREEQDEEAQLNVEDMLQADEPLEDAQGMEEVFASLNSMKTEVELMRRPLGTFESPARTCKELRICRPNYHDGEYWIDPNQGSHRDSIKVFCNFTAGGETCLHPDKRFETVKPAAWNREKPGTWYSQYRRGKQFSYTDADGLPMPVVQMTFLKLLSATARQTFTYVCHNSAGWYDAAAGSYHHAVRFRAANDEEMKLATAPFISSLHDGCQTRKGQESTVLEIDSPRSELLPIMDVAASDFGNSNQKFGFQIGPVCFHG</sequence>
<feature type="domain" description="Fibrillar collagen NC1" evidence="10">
    <location>
        <begin position="1441"/>
        <end position="1669"/>
    </location>
</feature>
<dbReference type="Gene3D" id="2.60.120.200">
    <property type="match status" value="1"/>
</dbReference>
<evidence type="ECO:0000256" key="2">
    <source>
        <dbReference type="ARBA" id="ARBA00022525"/>
    </source>
</evidence>
<dbReference type="InterPro" id="IPR048287">
    <property type="entry name" value="TSPN-like_N"/>
</dbReference>
<keyword evidence="2" id="KW-0964">Secreted</keyword>
<proteinExistence type="predicted"/>
<feature type="region of interest" description="Disordered" evidence="8">
    <location>
        <begin position="1225"/>
        <end position="1280"/>
    </location>
</feature>
<feature type="chain" id="PRO_5044196267" description="Fibrillar collagen NC1 domain-containing protein" evidence="9">
    <location>
        <begin position="23"/>
        <end position="1670"/>
    </location>
</feature>
<dbReference type="GO" id="GO:0005201">
    <property type="term" value="F:extracellular matrix structural constituent"/>
    <property type="evidence" value="ECO:0007669"/>
    <property type="project" value="InterPro"/>
</dbReference>
<dbReference type="SUPFAM" id="SSF49899">
    <property type="entry name" value="Concanavalin A-like lectins/glucanases"/>
    <property type="match status" value="1"/>
</dbReference>
<organism evidence="11 12">
    <name type="scientific">Electrophorus electricus</name>
    <name type="common">Electric eel</name>
    <name type="synonym">Gymnotus electricus</name>
    <dbReference type="NCBI Taxonomy" id="8005"/>
    <lineage>
        <taxon>Eukaryota</taxon>
        <taxon>Metazoa</taxon>
        <taxon>Chordata</taxon>
        <taxon>Craniata</taxon>
        <taxon>Vertebrata</taxon>
        <taxon>Euteleostomi</taxon>
        <taxon>Actinopterygii</taxon>
        <taxon>Neopterygii</taxon>
        <taxon>Teleostei</taxon>
        <taxon>Ostariophysi</taxon>
        <taxon>Gymnotiformes</taxon>
        <taxon>Gymnotoidei</taxon>
        <taxon>Gymnotidae</taxon>
        <taxon>Electrophorus</taxon>
    </lineage>
</organism>
<dbReference type="InterPro" id="IPR008160">
    <property type="entry name" value="Collagen"/>
</dbReference>
<feature type="compositionally biased region" description="Low complexity" evidence="8">
    <location>
        <begin position="456"/>
        <end position="467"/>
    </location>
</feature>
<feature type="region of interest" description="Disordered" evidence="8">
    <location>
        <begin position="1391"/>
        <end position="1420"/>
    </location>
</feature>
<dbReference type="GO" id="GO:0005581">
    <property type="term" value="C:collagen trimer"/>
    <property type="evidence" value="ECO:0007669"/>
    <property type="project" value="UniProtKB-KW"/>
</dbReference>
<reference evidence="11" key="3">
    <citation type="submission" date="2025-09" db="UniProtKB">
        <authorList>
            <consortium name="Ensembl"/>
        </authorList>
    </citation>
    <scope>IDENTIFICATION</scope>
</reference>
<dbReference type="PANTHER" id="PTHR24023:SF1082">
    <property type="entry name" value="COLLAGEN TRIPLE HELIX REPEAT"/>
    <property type="match status" value="1"/>
</dbReference>
<protein>
    <recommendedName>
        <fullName evidence="10">Fibrillar collagen NC1 domain-containing protein</fullName>
    </recommendedName>
</protein>
<evidence type="ECO:0000313" key="12">
    <source>
        <dbReference type="Proteomes" id="UP000314983"/>
    </source>
</evidence>
<feature type="compositionally biased region" description="Basic residues" evidence="8">
    <location>
        <begin position="267"/>
        <end position="298"/>
    </location>
</feature>